<evidence type="ECO:0008006" key="3">
    <source>
        <dbReference type="Google" id="ProtNLM"/>
    </source>
</evidence>
<dbReference type="Pfam" id="PF14103">
    <property type="entry name" value="DUF4276"/>
    <property type="match status" value="1"/>
</dbReference>
<sequence length="185" mass="20552">MKTLVFFLEELSAEAMLKGVLPRLLPADIHPAYFPFPGKQALEKELLRKLRGWRKADSMFVVLRDQDRGDCRAVKETLAAISRAAGRPEALVRIACRELESFYLGDLAAVEKGLGLKGLRAQQGKEKFRNPDLLADASGELRNLTNKAYQKISGSRAIAPHLVLENNRSPSFRALITGIRRLVAA</sequence>
<organism evidence="1 2">
    <name type="scientific">Fundidesulfovibrio magnetotacticus</name>
    <dbReference type="NCBI Taxonomy" id="2730080"/>
    <lineage>
        <taxon>Bacteria</taxon>
        <taxon>Pseudomonadati</taxon>
        <taxon>Thermodesulfobacteriota</taxon>
        <taxon>Desulfovibrionia</taxon>
        <taxon>Desulfovibrionales</taxon>
        <taxon>Desulfovibrionaceae</taxon>
        <taxon>Fundidesulfovibrio</taxon>
    </lineage>
</organism>
<dbReference type="Proteomes" id="UP000494245">
    <property type="component" value="Unassembled WGS sequence"/>
</dbReference>
<evidence type="ECO:0000313" key="2">
    <source>
        <dbReference type="Proteomes" id="UP000494245"/>
    </source>
</evidence>
<accession>A0A6V8M3D8</accession>
<dbReference type="InterPro" id="IPR025455">
    <property type="entry name" value="DUF4276"/>
</dbReference>
<gene>
    <name evidence="1" type="ORF">NNJEOMEG_02823</name>
</gene>
<evidence type="ECO:0000313" key="1">
    <source>
        <dbReference type="EMBL" id="GFK94975.1"/>
    </source>
</evidence>
<dbReference type="RefSeq" id="WP_173085572.1">
    <property type="nucleotide sequence ID" value="NZ_BLTE01000013.1"/>
</dbReference>
<reference evidence="1 2" key="1">
    <citation type="submission" date="2020-04" db="EMBL/GenBank/DDBJ databases">
        <authorList>
            <consortium name="Desulfovibrio sp. FSS-1 genome sequencing consortium"/>
            <person name="Shimoshige H."/>
            <person name="Kobayashi H."/>
            <person name="Maekawa T."/>
        </authorList>
    </citation>
    <scope>NUCLEOTIDE SEQUENCE [LARGE SCALE GENOMIC DNA]</scope>
    <source>
        <strain evidence="1 2">SIID29052-01</strain>
    </source>
</reference>
<reference evidence="1 2" key="2">
    <citation type="submission" date="2020-05" db="EMBL/GenBank/DDBJ databases">
        <title>Draft genome sequence of Desulfovibrio sp. strainFSS-1.</title>
        <authorList>
            <person name="Shimoshige H."/>
            <person name="Kobayashi H."/>
            <person name="Maekawa T."/>
        </authorList>
    </citation>
    <scope>NUCLEOTIDE SEQUENCE [LARGE SCALE GENOMIC DNA]</scope>
    <source>
        <strain evidence="1 2">SIID29052-01</strain>
    </source>
</reference>
<name>A0A6V8M3D8_9BACT</name>
<protein>
    <recommendedName>
        <fullName evidence="3">DUF4276 family protein</fullName>
    </recommendedName>
</protein>
<dbReference type="AlphaFoldDB" id="A0A6V8M3D8"/>
<comment type="caution">
    <text evidence="1">The sequence shown here is derived from an EMBL/GenBank/DDBJ whole genome shotgun (WGS) entry which is preliminary data.</text>
</comment>
<dbReference type="EMBL" id="BLTE01000013">
    <property type="protein sequence ID" value="GFK94975.1"/>
    <property type="molecule type" value="Genomic_DNA"/>
</dbReference>
<proteinExistence type="predicted"/>
<keyword evidence="2" id="KW-1185">Reference proteome</keyword>